<dbReference type="EMBL" id="JBHRYQ010000001">
    <property type="protein sequence ID" value="MFC3812393.1"/>
    <property type="molecule type" value="Genomic_DNA"/>
</dbReference>
<dbReference type="InterPro" id="IPR005025">
    <property type="entry name" value="FMN_Rdtase-like_dom"/>
</dbReference>
<protein>
    <submittedName>
        <fullName evidence="2">NADPH-dependent FMN reductase</fullName>
        <ecNumber evidence="2">1.-.-.-</ecNumber>
    </submittedName>
</protein>
<dbReference type="InterPro" id="IPR050712">
    <property type="entry name" value="NAD(P)H-dep_reductase"/>
</dbReference>
<organism evidence="2 3">
    <name type="scientific">Lacihabitans lacunae</name>
    <dbReference type="NCBI Taxonomy" id="1028214"/>
    <lineage>
        <taxon>Bacteria</taxon>
        <taxon>Pseudomonadati</taxon>
        <taxon>Bacteroidota</taxon>
        <taxon>Cytophagia</taxon>
        <taxon>Cytophagales</taxon>
        <taxon>Leadbetterellaceae</taxon>
        <taxon>Lacihabitans</taxon>
    </lineage>
</organism>
<dbReference type="PANTHER" id="PTHR30543:SF21">
    <property type="entry name" value="NAD(P)H-DEPENDENT FMN REDUCTASE LOT6"/>
    <property type="match status" value="1"/>
</dbReference>
<evidence type="ECO:0000259" key="1">
    <source>
        <dbReference type="Pfam" id="PF03358"/>
    </source>
</evidence>
<feature type="domain" description="NADPH-dependent FMN reductase-like" evidence="1">
    <location>
        <begin position="5"/>
        <end position="141"/>
    </location>
</feature>
<dbReference type="Gene3D" id="3.40.50.360">
    <property type="match status" value="1"/>
</dbReference>
<dbReference type="EC" id="1.-.-.-" evidence="2"/>
<dbReference type="SUPFAM" id="SSF52218">
    <property type="entry name" value="Flavoproteins"/>
    <property type="match status" value="1"/>
</dbReference>
<proteinExistence type="predicted"/>
<accession>A0ABV7Z1U5</accession>
<dbReference type="RefSeq" id="WP_379839263.1">
    <property type="nucleotide sequence ID" value="NZ_JBHRYQ010000001.1"/>
</dbReference>
<dbReference type="Pfam" id="PF03358">
    <property type="entry name" value="FMN_red"/>
    <property type="match status" value="1"/>
</dbReference>
<dbReference type="Proteomes" id="UP001595616">
    <property type="component" value="Unassembled WGS sequence"/>
</dbReference>
<evidence type="ECO:0000313" key="2">
    <source>
        <dbReference type="EMBL" id="MFC3812393.1"/>
    </source>
</evidence>
<keyword evidence="3" id="KW-1185">Reference proteome</keyword>
<sequence length="178" mass="19717">MANSKIGIIVSTNRKDAFSAKVGQYYAKAIENKGIETEILNLANLPEDFAFSALYHNSGKNEAFNEFQKKIDSYQKIVFIVPEYNGSYPGILKTFIDGLRHPDSLAHKKICLVGLSAGVLGNAVGLSHLSDVLSYLNANILGLRIKLGMADKNFIDGEITNETYKNFIAKQIEYFLAF</sequence>
<reference evidence="3" key="1">
    <citation type="journal article" date="2019" name="Int. J. Syst. Evol. Microbiol.">
        <title>The Global Catalogue of Microorganisms (GCM) 10K type strain sequencing project: providing services to taxonomists for standard genome sequencing and annotation.</title>
        <authorList>
            <consortium name="The Broad Institute Genomics Platform"/>
            <consortium name="The Broad Institute Genome Sequencing Center for Infectious Disease"/>
            <person name="Wu L."/>
            <person name="Ma J."/>
        </authorList>
    </citation>
    <scope>NUCLEOTIDE SEQUENCE [LARGE SCALE GENOMIC DNA]</scope>
    <source>
        <strain evidence="3">CECT 7956</strain>
    </source>
</reference>
<name>A0ABV7Z1U5_9BACT</name>
<dbReference type="InterPro" id="IPR029039">
    <property type="entry name" value="Flavoprotein-like_sf"/>
</dbReference>
<comment type="caution">
    <text evidence="2">The sequence shown here is derived from an EMBL/GenBank/DDBJ whole genome shotgun (WGS) entry which is preliminary data.</text>
</comment>
<evidence type="ECO:0000313" key="3">
    <source>
        <dbReference type="Proteomes" id="UP001595616"/>
    </source>
</evidence>
<keyword evidence="2" id="KW-0560">Oxidoreductase</keyword>
<gene>
    <name evidence="2" type="ORF">ACFOOI_17160</name>
</gene>
<dbReference type="GO" id="GO:0016491">
    <property type="term" value="F:oxidoreductase activity"/>
    <property type="evidence" value="ECO:0007669"/>
    <property type="project" value="UniProtKB-KW"/>
</dbReference>
<dbReference type="PANTHER" id="PTHR30543">
    <property type="entry name" value="CHROMATE REDUCTASE"/>
    <property type="match status" value="1"/>
</dbReference>